<reference evidence="4 5" key="1">
    <citation type="submission" date="2020-10" db="EMBL/GenBank/DDBJ databases">
        <title>Wide distribution of Phycisphaera-like planctomycetes from WD2101 soil group in peatlands and genome analysis of the first cultivated representative.</title>
        <authorList>
            <person name="Dedysh S.N."/>
            <person name="Beletsky A.V."/>
            <person name="Ivanova A."/>
            <person name="Kulichevskaya I.S."/>
            <person name="Suzina N.E."/>
            <person name="Philippov D.A."/>
            <person name="Rakitin A.L."/>
            <person name="Mardanov A.V."/>
            <person name="Ravin N.V."/>
        </authorList>
    </citation>
    <scope>NUCLEOTIDE SEQUENCE [LARGE SCALE GENOMIC DNA]</scope>
    <source>
        <strain evidence="4 5">M1803</strain>
    </source>
</reference>
<dbReference type="PANTHER" id="PTHR31302">
    <property type="entry name" value="TRANSMEMBRANE PROTEIN WITH METALLOPHOSPHOESTERASE DOMAIN-RELATED"/>
    <property type="match status" value="1"/>
</dbReference>
<keyword evidence="1" id="KW-0479">Metal-binding</keyword>
<dbReference type="InterPro" id="IPR004843">
    <property type="entry name" value="Calcineurin-like_PHP"/>
</dbReference>
<gene>
    <name evidence="4" type="ORF">IPV69_19240</name>
</gene>
<dbReference type="KEGG" id="hbs:IPV69_19240"/>
<organism evidence="4 5">
    <name type="scientific">Humisphaera borealis</name>
    <dbReference type="NCBI Taxonomy" id="2807512"/>
    <lineage>
        <taxon>Bacteria</taxon>
        <taxon>Pseudomonadati</taxon>
        <taxon>Planctomycetota</taxon>
        <taxon>Phycisphaerae</taxon>
        <taxon>Tepidisphaerales</taxon>
        <taxon>Tepidisphaeraceae</taxon>
        <taxon>Humisphaera</taxon>
    </lineage>
</organism>
<dbReference type="InterPro" id="IPR029052">
    <property type="entry name" value="Metallo-depent_PP-like"/>
</dbReference>
<evidence type="ECO:0000313" key="4">
    <source>
        <dbReference type="EMBL" id="QOV88367.1"/>
    </source>
</evidence>
<dbReference type="PANTHER" id="PTHR31302:SF31">
    <property type="entry name" value="PHOSPHODIESTERASE YAEI"/>
    <property type="match status" value="1"/>
</dbReference>
<proteinExistence type="predicted"/>
<dbReference type="EMBL" id="CP063458">
    <property type="protein sequence ID" value="QOV88367.1"/>
    <property type="molecule type" value="Genomic_DNA"/>
</dbReference>
<dbReference type="Gene3D" id="3.60.21.10">
    <property type="match status" value="1"/>
</dbReference>
<dbReference type="SUPFAM" id="SSF56300">
    <property type="entry name" value="Metallo-dependent phosphatases"/>
    <property type="match status" value="1"/>
</dbReference>
<protein>
    <submittedName>
        <fullName evidence="4">Metallophosphoesterase</fullName>
    </submittedName>
</protein>
<dbReference type="RefSeq" id="WP_206291346.1">
    <property type="nucleotide sequence ID" value="NZ_CP063458.1"/>
</dbReference>
<dbReference type="GO" id="GO:0016020">
    <property type="term" value="C:membrane"/>
    <property type="evidence" value="ECO:0007669"/>
    <property type="project" value="GOC"/>
</dbReference>
<dbReference type="AlphaFoldDB" id="A0A7M2WS80"/>
<dbReference type="Proteomes" id="UP000593765">
    <property type="component" value="Chromosome"/>
</dbReference>
<dbReference type="GO" id="GO:0008758">
    <property type="term" value="F:UDP-2,3-diacylglucosamine hydrolase activity"/>
    <property type="evidence" value="ECO:0007669"/>
    <property type="project" value="TreeGrafter"/>
</dbReference>
<evidence type="ECO:0000313" key="5">
    <source>
        <dbReference type="Proteomes" id="UP000593765"/>
    </source>
</evidence>
<evidence type="ECO:0000256" key="2">
    <source>
        <dbReference type="ARBA" id="ARBA00022801"/>
    </source>
</evidence>
<dbReference type="InterPro" id="IPR051158">
    <property type="entry name" value="Metallophosphoesterase_sf"/>
</dbReference>
<name>A0A7M2WS80_9BACT</name>
<dbReference type="Pfam" id="PF00149">
    <property type="entry name" value="Metallophos"/>
    <property type="match status" value="1"/>
</dbReference>
<sequence length="268" mass="30184">MHRPRRGRWFQISTPFDFEWNHAKLEIPNLPPQLVGLRIIHLTDLHVRGPWHEAYDCLLERIAQANADLLLFTGDFVDNKKDHSEALPSARRLAEGFRAKQGVYAILGNHDRLHFLPRLLEMPLQAICGERRTIAVNGATVELIGLPGAVRRDLPREFVSQMPPPPLSGDKTVRIVLSHFPDHLLRTAALRPHLFLAGHTHGGQCCLPGGIPILKHDSLPRRLCTGIHRVEDTWLVVGRGFGSTTLQLRIFCPPEVIEIELVRPGNLP</sequence>
<keyword evidence="5" id="KW-1185">Reference proteome</keyword>
<evidence type="ECO:0000256" key="1">
    <source>
        <dbReference type="ARBA" id="ARBA00022723"/>
    </source>
</evidence>
<feature type="domain" description="Calcineurin-like phosphoesterase" evidence="3">
    <location>
        <begin position="37"/>
        <end position="202"/>
    </location>
</feature>
<keyword evidence="2" id="KW-0378">Hydrolase</keyword>
<dbReference type="GO" id="GO:0046872">
    <property type="term" value="F:metal ion binding"/>
    <property type="evidence" value="ECO:0007669"/>
    <property type="project" value="UniProtKB-KW"/>
</dbReference>
<evidence type="ECO:0000259" key="3">
    <source>
        <dbReference type="Pfam" id="PF00149"/>
    </source>
</evidence>
<accession>A0A7M2WS80</accession>
<dbReference type="GO" id="GO:0009245">
    <property type="term" value="P:lipid A biosynthetic process"/>
    <property type="evidence" value="ECO:0007669"/>
    <property type="project" value="TreeGrafter"/>
</dbReference>